<dbReference type="RefSeq" id="WP_167061670.1">
    <property type="nucleotide sequence ID" value="NZ_JAAOZR010000024.1"/>
</dbReference>
<dbReference type="EMBL" id="JAGGKV010000003">
    <property type="protein sequence ID" value="MBP1962307.1"/>
    <property type="molecule type" value="Genomic_DNA"/>
</dbReference>
<reference evidence="2 3" key="1">
    <citation type="submission" date="2021-03" db="EMBL/GenBank/DDBJ databases">
        <title>Genomic Encyclopedia of Type Strains, Phase IV (KMG-IV): sequencing the most valuable type-strain genomes for metagenomic binning, comparative biology and taxonomic classification.</title>
        <authorList>
            <person name="Goeker M."/>
        </authorList>
    </citation>
    <scope>NUCLEOTIDE SEQUENCE [LARGE SCALE GENOMIC DNA]</scope>
    <source>
        <strain evidence="2 3">DSM 24950</strain>
    </source>
</reference>
<dbReference type="Proteomes" id="UP001519344">
    <property type="component" value="Unassembled WGS sequence"/>
</dbReference>
<comment type="caution">
    <text evidence="2">The sequence shown here is derived from an EMBL/GenBank/DDBJ whole genome shotgun (WGS) entry which is preliminary data.</text>
</comment>
<dbReference type="InterPro" id="IPR001296">
    <property type="entry name" value="Glyco_trans_1"/>
</dbReference>
<evidence type="ECO:0000259" key="1">
    <source>
        <dbReference type="Pfam" id="PF00534"/>
    </source>
</evidence>
<proteinExistence type="predicted"/>
<organism evidence="2 3">
    <name type="scientific">Paenibacillus aceris</name>
    <dbReference type="NCBI Taxonomy" id="869555"/>
    <lineage>
        <taxon>Bacteria</taxon>
        <taxon>Bacillati</taxon>
        <taxon>Bacillota</taxon>
        <taxon>Bacilli</taxon>
        <taxon>Bacillales</taxon>
        <taxon>Paenibacillaceae</taxon>
        <taxon>Paenibacillus</taxon>
    </lineage>
</organism>
<gene>
    <name evidence="2" type="ORF">J2Z65_001506</name>
</gene>
<keyword evidence="3" id="KW-1185">Reference proteome</keyword>
<dbReference type="CDD" id="cd03801">
    <property type="entry name" value="GT4_PimA-like"/>
    <property type="match status" value="1"/>
</dbReference>
<name>A0ABS4HUM4_9BACL</name>
<dbReference type="SUPFAM" id="SSF53756">
    <property type="entry name" value="UDP-Glycosyltransferase/glycogen phosphorylase"/>
    <property type="match status" value="1"/>
</dbReference>
<sequence length="373" mass="43584">MRRVFILYENFYTPDGKDLSIGGIQTYIKMLVKVIKENNLEPVIFQYSNINFNNIYDGISVYGIEMEKKWSKKRKNKVLFDECKKYYNHENDIIIFACETMSVKNTEKRIIGIQHGITWDVRGHEHFSHQKNMLFIFWRAIKAYKTIKRLNDIKKLIAVDYNFLNWYRTQVAYTEREIEVIPNCTRLNKSNKKQDGKINIVFARRFQKYRGTRLFAAVAHKLLEKYTNVNITFAGSGPDEKYLKDIFRDNLRVNFLTYRSEDSLSFHSEYHIAVVPTIGSEGTSLSLLEAMSSNCAVVATNVGGITNVVVDQYNGLLVNPDEVQLFNALERLILDKNLRVRFGENGYQTISQAFNINIWENRWSQVLNDTINI</sequence>
<evidence type="ECO:0000313" key="2">
    <source>
        <dbReference type="EMBL" id="MBP1962307.1"/>
    </source>
</evidence>
<dbReference type="PANTHER" id="PTHR12526">
    <property type="entry name" value="GLYCOSYLTRANSFERASE"/>
    <property type="match status" value="1"/>
</dbReference>
<protein>
    <submittedName>
        <fullName evidence="2">Glycosyltransferase involved in cell wall biosynthesis</fullName>
    </submittedName>
</protein>
<dbReference type="Gene3D" id="3.40.50.2000">
    <property type="entry name" value="Glycogen Phosphorylase B"/>
    <property type="match status" value="2"/>
</dbReference>
<feature type="domain" description="Glycosyl transferase family 1" evidence="1">
    <location>
        <begin position="188"/>
        <end position="348"/>
    </location>
</feature>
<dbReference type="Pfam" id="PF00534">
    <property type="entry name" value="Glycos_transf_1"/>
    <property type="match status" value="1"/>
</dbReference>
<accession>A0ABS4HUM4</accession>
<evidence type="ECO:0000313" key="3">
    <source>
        <dbReference type="Proteomes" id="UP001519344"/>
    </source>
</evidence>